<protein>
    <recommendedName>
        <fullName evidence="1">diguanylate cyclase</fullName>
        <ecNumber evidence="1">2.7.7.65</ecNumber>
    </recommendedName>
</protein>
<feature type="transmembrane region" description="Helical" evidence="4">
    <location>
        <begin position="35"/>
        <end position="59"/>
    </location>
</feature>
<evidence type="ECO:0000256" key="4">
    <source>
        <dbReference type="SAM" id="Phobius"/>
    </source>
</evidence>
<evidence type="ECO:0000259" key="5">
    <source>
        <dbReference type="PROSITE" id="PS50887"/>
    </source>
</evidence>
<dbReference type="SUPFAM" id="SSF55073">
    <property type="entry name" value="Nucleotide cyclase"/>
    <property type="match status" value="1"/>
</dbReference>
<name>A0ABW2QJY3_9BURK</name>
<dbReference type="SMART" id="SM00267">
    <property type="entry name" value="GGDEF"/>
    <property type="match status" value="1"/>
</dbReference>
<keyword evidence="4" id="KW-1133">Transmembrane helix</keyword>
<gene>
    <name evidence="6" type="ORF">ACFQPB_12735</name>
</gene>
<dbReference type="InterPro" id="IPR029787">
    <property type="entry name" value="Nucleotide_cyclase"/>
</dbReference>
<keyword evidence="3" id="KW-0175">Coiled coil</keyword>
<accession>A0ABW2QJY3</accession>
<keyword evidence="6" id="KW-0808">Transferase</keyword>
<evidence type="ECO:0000256" key="1">
    <source>
        <dbReference type="ARBA" id="ARBA00012528"/>
    </source>
</evidence>
<proteinExistence type="predicted"/>
<feature type="transmembrane region" description="Helical" evidence="4">
    <location>
        <begin position="227"/>
        <end position="248"/>
    </location>
</feature>
<dbReference type="EMBL" id="JBHTCA010000008">
    <property type="protein sequence ID" value="MFC7409730.1"/>
    <property type="molecule type" value="Genomic_DNA"/>
</dbReference>
<feature type="transmembrane region" description="Helical" evidence="4">
    <location>
        <begin position="146"/>
        <end position="167"/>
    </location>
</feature>
<comment type="caution">
    <text evidence="6">The sequence shown here is derived from an EMBL/GenBank/DDBJ whole genome shotgun (WGS) entry which is preliminary data.</text>
</comment>
<feature type="coiled-coil region" evidence="3">
    <location>
        <begin position="325"/>
        <end position="352"/>
    </location>
</feature>
<dbReference type="InterPro" id="IPR050469">
    <property type="entry name" value="Diguanylate_Cyclase"/>
</dbReference>
<dbReference type="GO" id="GO:0052621">
    <property type="term" value="F:diguanylate cyclase activity"/>
    <property type="evidence" value="ECO:0007669"/>
    <property type="project" value="UniProtKB-EC"/>
</dbReference>
<dbReference type="CDD" id="cd01949">
    <property type="entry name" value="GGDEF"/>
    <property type="match status" value="1"/>
</dbReference>
<dbReference type="Gene3D" id="3.30.70.270">
    <property type="match status" value="1"/>
</dbReference>
<feature type="transmembrane region" description="Helical" evidence="4">
    <location>
        <begin position="187"/>
        <end position="206"/>
    </location>
</feature>
<dbReference type="RefSeq" id="WP_382223807.1">
    <property type="nucleotide sequence ID" value="NZ_JBHTCA010000008.1"/>
</dbReference>
<dbReference type="InterPro" id="IPR043128">
    <property type="entry name" value="Rev_trsase/Diguanyl_cyclase"/>
</dbReference>
<comment type="catalytic activity">
    <reaction evidence="2">
        <text>2 GTP = 3',3'-c-di-GMP + 2 diphosphate</text>
        <dbReference type="Rhea" id="RHEA:24898"/>
        <dbReference type="ChEBI" id="CHEBI:33019"/>
        <dbReference type="ChEBI" id="CHEBI:37565"/>
        <dbReference type="ChEBI" id="CHEBI:58805"/>
        <dbReference type="EC" id="2.7.7.65"/>
    </reaction>
</comment>
<dbReference type="NCBIfam" id="TIGR00254">
    <property type="entry name" value="GGDEF"/>
    <property type="match status" value="1"/>
</dbReference>
<keyword evidence="4" id="KW-0472">Membrane</keyword>
<sequence>MALPPPSPHVLRYRPLPLSLLWRRHGDQTLTGLRLAWWISLAASVLLGLATVAFGWSGLPLRFGGANLHLTVYPPLTLCTLWVLCVGFWWGAIPAYLATLLLALQAGMAPEWAVVFALSNPLGYFVLAVAYRAAQMPVPPRTGSAVLFFVAVAFIASVFGATGSFIWSYTGQVGPEAAFAIWQGWWLGSFLQTLVFVGPLLAWLGPRAMVWRDAQLPRHADQLLPRWQLFAASLLGVGGVLIFLWLSFHLGRGAWSALPAPTSADDARRLLQLVNEYTLAVYWIITVLTLAVLFLGHHFFTHWTGALERARERTAVERDLAVQRHHEAELARQELAARIEEIQLLQAQLREQAVRDPLTGLYNRRHLQDALPRELKRAHRAGAQVAVVVMDLDHFKRVNDEHGHAMGDHVLQAVADLLQAQTRAGDFCARYGGEEFCLVMPGASASQTVARLHLLQQTYAELCVEHSGTRLNGLGFSAGVAVYPQDGDNDSALLNAADNALYRAKAEGRNRICLAAKA</sequence>
<keyword evidence="6" id="KW-0548">Nucleotidyltransferase</keyword>
<organism evidence="6 7">
    <name type="scientific">Hydrogenophaga atypica</name>
    <dbReference type="NCBI Taxonomy" id="249409"/>
    <lineage>
        <taxon>Bacteria</taxon>
        <taxon>Pseudomonadati</taxon>
        <taxon>Pseudomonadota</taxon>
        <taxon>Betaproteobacteria</taxon>
        <taxon>Burkholderiales</taxon>
        <taxon>Comamonadaceae</taxon>
        <taxon>Hydrogenophaga</taxon>
    </lineage>
</organism>
<keyword evidence="4" id="KW-0812">Transmembrane</keyword>
<reference evidence="7" key="1">
    <citation type="journal article" date="2019" name="Int. J. Syst. Evol. Microbiol.">
        <title>The Global Catalogue of Microorganisms (GCM) 10K type strain sequencing project: providing services to taxonomists for standard genome sequencing and annotation.</title>
        <authorList>
            <consortium name="The Broad Institute Genomics Platform"/>
            <consortium name="The Broad Institute Genome Sequencing Center for Infectious Disease"/>
            <person name="Wu L."/>
            <person name="Ma J."/>
        </authorList>
    </citation>
    <scope>NUCLEOTIDE SEQUENCE [LARGE SCALE GENOMIC DNA]</scope>
    <source>
        <strain evidence="7">CGMCC 1.12371</strain>
    </source>
</reference>
<dbReference type="PANTHER" id="PTHR45138">
    <property type="entry name" value="REGULATORY COMPONENTS OF SENSORY TRANSDUCTION SYSTEM"/>
    <property type="match status" value="1"/>
</dbReference>
<dbReference type="InterPro" id="IPR000160">
    <property type="entry name" value="GGDEF_dom"/>
</dbReference>
<feature type="transmembrane region" description="Helical" evidence="4">
    <location>
        <begin position="112"/>
        <end position="134"/>
    </location>
</feature>
<evidence type="ECO:0000313" key="6">
    <source>
        <dbReference type="EMBL" id="MFC7409730.1"/>
    </source>
</evidence>
<evidence type="ECO:0000256" key="3">
    <source>
        <dbReference type="SAM" id="Coils"/>
    </source>
</evidence>
<dbReference type="PROSITE" id="PS50887">
    <property type="entry name" value="GGDEF"/>
    <property type="match status" value="1"/>
</dbReference>
<feature type="transmembrane region" description="Helical" evidence="4">
    <location>
        <begin position="280"/>
        <end position="300"/>
    </location>
</feature>
<dbReference type="PANTHER" id="PTHR45138:SF9">
    <property type="entry name" value="DIGUANYLATE CYCLASE DGCM-RELATED"/>
    <property type="match status" value="1"/>
</dbReference>
<evidence type="ECO:0000256" key="2">
    <source>
        <dbReference type="ARBA" id="ARBA00034247"/>
    </source>
</evidence>
<keyword evidence="7" id="KW-1185">Reference proteome</keyword>
<feature type="transmembrane region" description="Helical" evidence="4">
    <location>
        <begin position="71"/>
        <end position="92"/>
    </location>
</feature>
<feature type="domain" description="GGDEF" evidence="5">
    <location>
        <begin position="383"/>
        <end position="517"/>
    </location>
</feature>
<evidence type="ECO:0000313" key="7">
    <source>
        <dbReference type="Proteomes" id="UP001596501"/>
    </source>
</evidence>
<dbReference type="Pfam" id="PF00990">
    <property type="entry name" value="GGDEF"/>
    <property type="match status" value="1"/>
</dbReference>
<dbReference type="Proteomes" id="UP001596501">
    <property type="component" value="Unassembled WGS sequence"/>
</dbReference>
<dbReference type="EC" id="2.7.7.65" evidence="1"/>